<feature type="compositionally biased region" description="Basic and acidic residues" evidence="1">
    <location>
        <begin position="8"/>
        <end position="23"/>
    </location>
</feature>
<organism evidence="2 3">
    <name type="scientific">Moniliophthora roreri (strain MCA 2997)</name>
    <name type="common">Cocoa frosty pod rot fungus</name>
    <name type="synonym">Crinipellis roreri</name>
    <dbReference type="NCBI Taxonomy" id="1381753"/>
    <lineage>
        <taxon>Eukaryota</taxon>
        <taxon>Fungi</taxon>
        <taxon>Dikarya</taxon>
        <taxon>Basidiomycota</taxon>
        <taxon>Agaricomycotina</taxon>
        <taxon>Agaricomycetes</taxon>
        <taxon>Agaricomycetidae</taxon>
        <taxon>Agaricales</taxon>
        <taxon>Marasmiineae</taxon>
        <taxon>Marasmiaceae</taxon>
        <taxon>Moniliophthora</taxon>
    </lineage>
</organism>
<dbReference type="AlphaFoldDB" id="V2Y0F3"/>
<protein>
    <submittedName>
        <fullName evidence="2">Uncharacterized protein</fullName>
    </submittedName>
</protein>
<evidence type="ECO:0000256" key="1">
    <source>
        <dbReference type="SAM" id="MobiDB-lite"/>
    </source>
</evidence>
<keyword evidence="3" id="KW-1185">Reference proteome</keyword>
<gene>
    <name evidence="2" type="ORF">Moror_3614</name>
</gene>
<comment type="caution">
    <text evidence="2">The sequence shown here is derived from an EMBL/GenBank/DDBJ whole genome shotgun (WGS) entry which is preliminary data.</text>
</comment>
<dbReference type="HOGENOM" id="CLU_000384_30_4_1"/>
<evidence type="ECO:0000313" key="3">
    <source>
        <dbReference type="Proteomes" id="UP000017559"/>
    </source>
</evidence>
<sequence>MFTPPDSPSKENSEGLTEKKGRSQDSSPSTPDSTASAEDPSLETDNMLGEGSSTPKREQKLKTQEEMMISVAMAVLEEVNKKKKEKEKRAF</sequence>
<reference evidence="2 3" key="1">
    <citation type="journal article" date="2014" name="BMC Genomics">
        <title>Genome and secretome analysis of the hemibiotrophic fungal pathogen, Moniliophthora roreri, which causes frosty pod rot disease of cacao: mechanisms of the biotrophic and necrotrophic phases.</title>
        <authorList>
            <person name="Meinhardt L.W."/>
            <person name="Costa G.G.L."/>
            <person name="Thomazella D.P.T."/>
            <person name="Teixeira P.J.P.L."/>
            <person name="Carazzolle M.F."/>
            <person name="Schuster S.C."/>
            <person name="Carlson J.E."/>
            <person name="Guiltinan M.J."/>
            <person name="Mieczkowski P."/>
            <person name="Farmer A."/>
            <person name="Ramaraj T."/>
            <person name="Crozier J."/>
            <person name="Davis R.E."/>
            <person name="Shao J."/>
            <person name="Melnick R.L."/>
            <person name="Pereira G.A.G."/>
            <person name="Bailey B.A."/>
        </authorList>
    </citation>
    <scope>NUCLEOTIDE SEQUENCE [LARGE SCALE GENOMIC DNA]</scope>
    <source>
        <strain evidence="2 3">MCA 2997</strain>
    </source>
</reference>
<dbReference type="KEGG" id="mrr:Moror_3614"/>
<dbReference type="Proteomes" id="UP000017559">
    <property type="component" value="Unassembled WGS sequence"/>
</dbReference>
<name>V2Y0F3_MONRO</name>
<feature type="compositionally biased region" description="Basic and acidic residues" evidence="1">
    <location>
        <begin position="55"/>
        <end position="65"/>
    </location>
</feature>
<evidence type="ECO:0000313" key="2">
    <source>
        <dbReference type="EMBL" id="ESK85109.1"/>
    </source>
</evidence>
<accession>V2Y0F3</accession>
<feature type="region of interest" description="Disordered" evidence="1">
    <location>
        <begin position="1"/>
        <end position="65"/>
    </location>
</feature>
<dbReference type="EMBL" id="AWSO01001142">
    <property type="protein sequence ID" value="ESK85109.1"/>
    <property type="molecule type" value="Genomic_DNA"/>
</dbReference>
<feature type="compositionally biased region" description="Low complexity" evidence="1">
    <location>
        <begin position="25"/>
        <end position="37"/>
    </location>
</feature>
<proteinExistence type="predicted"/>